<dbReference type="SUPFAM" id="SSF82051">
    <property type="entry name" value="Obg GTP-binding protein N-terminal domain"/>
    <property type="match status" value="1"/>
</dbReference>
<feature type="binding site" evidence="5">
    <location>
        <position position="193"/>
    </location>
    <ligand>
        <name>Mg(2+)</name>
        <dbReference type="ChEBI" id="CHEBI:18420"/>
    </ligand>
</feature>
<dbReference type="PROSITE" id="PS51710">
    <property type="entry name" value="G_OBG"/>
    <property type="match status" value="1"/>
</dbReference>
<dbReference type="Gene3D" id="2.70.210.12">
    <property type="entry name" value="GTP1/OBG domain"/>
    <property type="match status" value="1"/>
</dbReference>
<accession>A0ABY7VNV7</accession>
<name>A0ABY7VNV7_9BACT</name>
<dbReference type="CDD" id="cd01898">
    <property type="entry name" value="Obg"/>
    <property type="match status" value="1"/>
</dbReference>
<keyword evidence="5" id="KW-0479">Metal-binding</keyword>
<dbReference type="EC" id="3.6.5.-" evidence="5"/>
<proteinExistence type="inferred from homology"/>
<dbReference type="InterPro" id="IPR006073">
    <property type="entry name" value="GTP-bd"/>
</dbReference>
<dbReference type="EMBL" id="CP117811">
    <property type="protein sequence ID" value="WDE95820.1"/>
    <property type="molecule type" value="Genomic_DNA"/>
</dbReference>
<dbReference type="NCBIfam" id="TIGR00231">
    <property type="entry name" value="small_GTP"/>
    <property type="match status" value="1"/>
</dbReference>
<feature type="binding site" evidence="5">
    <location>
        <begin position="166"/>
        <end position="173"/>
    </location>
    <ligand>
        <name>GTP</name>
        <dbReference type="ChEBI" id="CHEBI:37565"/>
    </ligand>
</feature>
<dbReference type="Pfam" id="PF01018">
    <property type="entry name" value="GTP1_OBG"/>
    <property type="match status" value="1"/>
</dbReference>
<feature type="binding site" evidence="5">
    <location>
        <begin position="309"/>
        <end position="311"/>
    </location>
    <ligand>
        <name>GTP</name>
        <dbReference type="ChEBI" id="CHEBI:37565"/>
    </ligand>
</feature>
<dbReference type="InterPro" id="IPR027417">
    <property type="entry name" value="P-loop_NTPase"/>
</dbReference>
<evidence type="ECO:0000256" key="2">
    <source>
        <dbReference type="ARBA" id="ARBA00022741"/>
    </source>
</evidence>
<keyword evidence="5" id="KW-0378">Hydrolase</keyword>
<comment type="subunit">
    <text evidence="5">Monomer.</text>
</comment>
<dbReference type="InterPro" id="IPR014100">
    <property type="entry name" value="GTP-bd_Obg/CgtA"/>
</dbReference>
<dbReference type="InterPro" id="IPR006169">
    <property type="entry name" value="GTP1_OBG_dom"/>
</dbReference>
<keyword evidence="3 5" id="KW-0460">Magnesium</keyword>
<evidence type="ECO:0000256" key="6">
    <source>
        <dbReference type="SAM" id="MobiDB-lite"/>
    </source>
</evidence>
<dbReference type="InterPro" id="IPR031167">
    <property type="entry name" value="G_OBG"/>
</dbReference>
<feature type="binding site" evidence="5">
    <location>
        <begin position="213"/>
        <end position="216"/>
    </location>
    <ligand>
        <name>GTP</name>
        <dbReference type="ChEBI" id="CHEBI:37565"/>
    </ligand>
</feature>
<dbReference type="PANTHER" id="PTHR11702">
    <property type="entry name" value="DEVELOPMENTALLY REGULATED GTP-BINDING PROTEIN-RELATED"/>
    <property type="match status" value="1"/>
</dbReference>
<evidence type="ECO:0000256" key="3">
    <source>
        <dbReference type="ARBA" id="ARBA00022842"/>
    </source>
</evidence>
<feature type="domain" description="Obg" evidence="8">
    <location>
        <begin position="1"/>
        <end position="159"/>
    </location>
</feature>
<gene>
    <name evidence="9" type="primary">obgE</name>
    <name evidence="5" type="synonym">obg</name>
    <name evidence="9" type="ORF">PQO03_08840</name>
</gene>
<protein>
    <recommendedName>
        <fullName evidence="5">GTPase Obg</fullName>
        <ecNumber evidence="5">3.6.5.-</ecNumber>
    </recommendedName>
    <alternativeName>
        <fullName evidence="5">GTP-binding protein Obg</fullName>
    </alternativeName>
</protein>
<comment type="cofactor">
    <cofactor evidence="5">
        <name>Mg(2+)</name>
        <dbReference type="ChEBI" id="CHEBI:18420"/>
    </cofactor>
</comment>
<dbReference type="NCBIfam" id="NF008956">
    <property type="entry name" value="PRK12299.1"/>
    <property type="match status" value="1"/>
</dbReference>
<dbReference type="InterPro" id="IPR005225">
    <property type="entry name" value="Small_GTP-bd"/>
</dbReference>
<feature type="binding site" evidence="5">
    <location>
        <begin position="283"/>
        <end position="286"/>
    </location>
    <ligand>
        <name>GTP</name>
        <dbReference type="ChEBI" id="CHEBI:37565"/>
    </ligand>
</feature>
<dbReference type="NCBIfam" id="TIGR02729">
    <property type="entry name" value="Obg_CgtA"/>
    <property type="match status" value="1"/>
</dbReference>
<keyword evidence="10" id="KW-1185">Reference proteome</keyword>
<organism evidence="9 10">
    <name type="scientific">Lentisphaera profundi</name>
    <dbReference type="NCBI Taxonomy" id="1658616"/>
    <lineage>
        <taxon>Bacteria</taxon>
        <taxon>Pseudomonadati</taxon>
        <taxon>Lentisphaerota</taxon>
        <taxon>Lentisphaeria</taxon>
        <taxon>Lentisphaerales</taxon>
        <taxon>Lentisphaeraceae</taxon>
        <taxon>Lentisphaera</taxon>
    </lineage>
</organism>
<reference evidence="9 10" key="1">
    <citation type="submission" date="2023-02" db="EMBL/GenBank/DDBJ databases">
        <title>Genome sequence of Lentisphaera profundi SAORIC-696.</title>
        <authorList>
            <person name="Kim e."/>
            <person name="Cho J.-C."/>
            <person name="Choi A."/>
            <person name="Kang I."/>
        </authorList>
    </citation>
    <scope>NUCLEOTIDE SEQUENCE [LARGE SCALE GENOMIC DNA]</scope>
    <source>
        <strain evidence="9 10">SAORIC-696</strain>
    </source>
</reference>
<keyword evidence="5" id="KW-0963">Cytoplasm</keyword>
<dbReference type="HAMAP" id="MF_01454">
    <property type="entry name" value="GTPase_Obg"/>
    <property type="match status" value="1"/>
</dbReference>
<keyword evidence="4 5" id="KW-0342">GTP-binding</keyword>
<feature type="region of interest" description="Disordered" evidence="6">
    <location>
        <begin position="363"/>
        <end position="391"/>
    </location>
</feature>
<evidence type="ECO:0000256" key="4">
    <source>
        <dbReference type="ARBA" id="ARBA00023134"/>
    </source>
</evidence>
<dbReference type="InterPro" id="IPR036726">
    <property type="entry name" value="GTP1_OBG_dom_sf"/>
</dbReference>
<evidence type="ECO:0000313" key="10">
    <source>
        <dbReference type="Proteomes" id="UP001214250"/>
    </source>
</evidence>
<dbReference type="Gene3D" id="3.40.50.300">
    <property type="entry name" value="P-loop containing nucleotide triphosphate hydrolases"/>
    <property type="match status" value="1"/>
</dbReference>
<keyword evidence="2 5" id="KW-0547">Nucleotide-binding</keyword>
<evidence type="ECO:0000259" key="7">
    <source>
        <dbReference type="PROSITE" id="PS51710"/>
    </source>
</evidence>
<dbReference type="SUPFAM" id="SSF52540">
    <property type="entry name" value="P-loop containing nucleoside triphosphate hydrolases"/>
    <property type="match status" value="1"/>
</dbReference>
<feature type="binding site" evidence="5">
    <location>
        <begin position="191"/>
        <end position="195"/>
    </location>
    <ligand>
        <name>GTP</name>
        <dbReference type="ChEBI" id="CHEBI:37565"/>
    </ligand>
</feature>
<dbReference type="PROSITE" id="PS51883">
    <property type="entry name" value="OBG"/>
    <property type="match status" value="1"/>
</dbReference>
<dbReference type="InterPro" id="IPR045086">
    <property type="entry name" value="OBG_GTPase"/>
</dbReference>
<feature type="domain" description="OBG-type G" evidence="7">
    <location>
        <begin position="160"/>
        <end position="328"/>
    </location>
</feature>
<dbReference type="PIRSF" id="PIRSF002401">
    <property type="entry name" value="GTP_bd_Obg/CgtA"/>
    <property type="match status" value="1"/>
</dbReference>
<comment type="similarity">
    <text evidence="1 5">Belongs to the TRAFAC class OBG-HflX-like GTPase superfamily. OBG GTPase family.</text>
</comment>
<evidence type="ECO:0000313" key="9">
    <source>
        <dbReference type="EMBL" id="WDE95820.1"/>
    </source>
</evidence>
<comment type="subcellular location">
    <subcellularLocation>
        <location evidence="5">Cytoplasm</location>
    </subcellularLocation>
</comment>
<feature type="binding site" evidence="5">
    <location>
        <position position="173"/>
    </location>
    <ligand>
        <name>Mg(2+)</name>
        <dbReference type="ChEBI" id="CHEBI:18420"/>
    </ligand>
</feature>
<dbReference type="Proteomes" id="UP001214250">
    <property type="component" value="Chromosome 1"/>
</dbReference>
<evidence type="ECO:0000256" key="1">
    <source>
        <dbReference type="ARBA" id="ARBA00007699"/>
    </source>
</evidence>
<dbReference type="NCBIfam" id="NF008955">
    <property type="entry name" value="PRK12297.1"/>
    <property type="match status" value="1"/>
</dbReference>
<evidence type="ECO:0000256" key="5">
    <source>
        <dbReference type="HAMAP-Rule" id="MF_01454"/>
    </source>
</evidence>
<dbReference type="PANTHER" id="PTHR11702:SF31">
    <property type="entry name" value="MITOCHONDRIAL RIBOSOME-ASSOCIATED GTPASE 2"/>
    <property type="match status" value="1"/>
</dbReference>
<dbReference type="PRINTS" id="PR00326">
    <property type="entry name" value="GTP1OBG"/>
</dbReference>
<evidence type="ECO:0000259" key="8">
    <source>
        <dbReference type="PROSITE" id="PS51883"/>
    </source>
</evidence>
<dbReference type="RefSeq" id="WP_274149628.1">
    <property type="nucleotide sequence ID" value="NZ_CP117811.1"/>
</dbReference>
<sequence length="391" mass="42707">MFVDRIKVYVKAGNGGNGCISFRREKYVPKGGPNGGNGGDGGSVIFVVDAGTSSLVDLKFNQHIDATHGGNGLGSDMHGNRGDDLYVKIPAGTVVMDINNDNYQICDLDDPGSELVIAKGGKGGRGNRSFATSANRIPRQAEEGGSGEELVLLLELKTIADVGLVGYPNAGKSTFLNSISNSGAKTASYPFTTLNPIVGTIDFPDFTRITIADIPGLVEGAHENVGLGHHFLRHIERTKILVYVLDMNGTDDRDPLDDLVKLKTELDLYEEELSDRACMILANKMDYPGSAENLERLRKATDLQIFPITAELREGVEDVLGFLHDRVMELNKAKVKHVPKLKNIYRKEGAIVIDLEADGDDFSLSPEDEFEFDFEDVDYDDFDDETDEDEV</sequence>
<dbReference type="Pfam" id="PF01926">
    <property type="entry name" value="MMR_HSR1"/>
    <property type="match status" value="1"/>
</dbReference>
<comment type="function">
    <text evidence="5">An essential GTPase which binds GTP, GDP and possibly (p)ppGpp with moderate affinity, with high nucleotide exchange rates and a fairly low GTP hydrolysis rate. Plays a role in control of the cell cycle, stress response, ribosome biogenesis and in those bacteria that undergo differentiation, in morphogenesis control.</text>
</comment>